<gene>
    <name evidence="1" type="ORF">F4821DRAFT_265350</name>
</gene>
<evidence type="ECO:0000313" key="1">
    <source>
        <dbReference type="EMBL" id="KAI6080990.1"/>
    </source>
</evidence>
<proteinExistence type="predicted"/>
<dbReference type="Proteomes" id="UP001497680">
    <property type="component" value="Unassembled WGS sequence"/>
</dbReference>
<evidence type="ECO:0000313" key="2">
    <source>
        <dbReference type="Proteomes" id="UP001497680"/>
    </source>
</evidence>
<keyword evidence="2" id="KW-1185">Reference proteome</keyword>
<protein>
    <submittedName>
        <fullName evidence="1">DNA replication/checkpoint protein</fullName>
    </submittedName>
</protein>
<organism evidence="1 2">
    <name type="scientific">Hypoxylon rubiginosum</name>
    <dbReference type="NCBI Taxonomy" id="110542"/>
    <lineage>
        <taxon>Eukaryota</taxon>
        <taxon>Fungi</taxon>
        <taxon>Dikarya</taxon>
        <taxon>Ascomycota</taxon>
        <taxon>Pezizomycotina</taxon>
        <taxon>Sordariomycetes</taxon>
        <taxon>Xylariomycetidae</taxon>
        <taxon>Xylariales</taxon>
        <taxon>Hypoxylaceae</taxon>
        <taxon>Hypoxylon</taxon>
    </lineage>
</organism>
<comment type="caution">
    <text evidence="1">The sequence shown here is derived from an EMBL/GenBank/DDBJ whole genome shotgun (WGS) entry which is preliminary data.</text>
</comment>
<sequence length="481" mass="53753">MDDSKKLEYEATSKQLRADLKRFEAEWASHHDGKKPSREDIKKNPDIARKYKKYNQARDILSGKVPPPKSDEQANARKRKTEPSLTDTPSKRSKPAETPSHLRQRIIDPELFETPSTRKLFSPALPTSIGPTPQRDGRILGLFDLLEENDENTPSKCRNGESLEDAKIQATPSKKPGQTDDDVAKLGRTPLSSSKRLLFMTPSKRARRGSAGAETPTSVKKLQLTTPSFLRRAPLATVDENGDYISPAPLRLPRKPLGRGLSSVVASLRKLEEEALDDDLEALHEMENEGNPTNSTKPVKPAQPAKPKEDILEPDSQAQQLLGGFDDEALYDSPDEQQLGRDGQPLRVYKKKGQKRTTRRVNMRPTRSKRPQQSTAEQAEHDAEEDVVPNTQADATKATEEPPLDIGSGSDFDPLDDEDEEEPKEKSRAEKAKKPEKKEGKVRKVARKVNELAHANFKRLKLRNSGAKGSGGGNPRFRRRR</sequence>
<accession>A0ACC0CKZ2</accession>
<dbReference type="EMBL" id="MU394412">
    <property type="protein sequence ID" value="KAI6080990.1"/>
    <property type="molecule type" value="Genomic_DNA"/>
</dbReference>
<reference evidence="1 2" key="1">
    <citation type="journal article" date="2022" name="New Phytol.">
        <title>Ecological generalism drives hyperdiversity of secondary metabolite gene clusters in xylarialean endophytes.</title>
        <authorList>
            <person name="Franco M.E.E."/>
            <person name="Wisecaver J.H."/>
            <person name="Arnold A.E."/>
            <person name="Ju Y.M."/>
            <person name="Slot J.C."/>
            <person name="Ahrendt S."/>
            <person name="Moore L.P."/>
            <person name="Eastman K.E."/>
            <person name="Scott K."/>
            <person name="Konkel Z."/>
            <person name="Mondo S.J."/>
            <person name="Kuo A."/>
            <person name="Hayes R.D."/>
            <person name="Haridas S."/>
            <person name="Andreopoulos B."/>
            <person name="Riley R."/>
            <person name="LaButti K."/>
            <person name="Pangilinan J."/>
            <person name="Lipzen A."/>
            <person name="Amirebrahimi M."/>
            <person name="Yan J."/>
            <person name="Adam C."/>
            <person name="Keymanesh K."/>
            <person name="Ng V."/>
            <person name="Louie K."/>
            <person name="Northen T."/>
            <person name="Drula E."/>
            <person name="Henrissat B."/>
            <person name="Hsieh H.M."/>
            <person name="Youens-Clark K."/>
            <person name="Lutzoni F."/>
            <person name="Miadlikowska J."/>
            <person name="Eastwood D.C."/>
            <person name="Hamelin R.C."/>
            <person name="Grigoriev I.V."/>
            <person name="U'Ren J.M."/>
        </authorList>
    </citation>
    <scope>NUCLEOTIDE SEQUENCE [LARGE SCALE GENOMIC DNA]</scope>
    <source>
        <strain evidence="1 2">ER1909</strain>
    </source>
</reference>
<name>A0ACC0CKZ2_9PEZI</name>